<reference evidence="1" key="1">
    <citation type="journal article" date="2019" name="Plant J.">
        <title>Chlorella vulgaris genome assembly and annotation reveals the molecular basis for metabolic acclimation to high light conditions.</title>
        <authorList>
            <person name="Cecchin M."/>
            <person name="Marcolungo L."/>
            <person name="Rossato M."/>
            <person name="Girolomoni L."/>
            <person name="Cosentino E."/>
            <person name="Cuine S."/>
            <person name="Li-Beisson Y."/>
            <person name="Delledonne M."/>
            <person name="Ballottari M."/>
        </authorList>
    </citation>
    <scope>NUCLEOTIDE SEQUENCE</scope>
    <source>
        <strain evidence="1">211/11P</strain>
    </source>
</reference>
<sequence>MGVGWRRWSESLRECVCGTENEFTECAINKRTELRMRGAEAVFLMVVKCEQAVRAAYAAHSDLLTITEATMTLPRPNPANDSLGAGSAASALDLVGGPDFEADTIGRVTTESGPKLEAQVLAPLEQWITRHHQLVAGYKQLKNTRLELVSRRRTVTELTSRVSAMSTRASSSASKSDQQLNAMIRTLSRKETKLTATSQSFEQQESVLSRDLAALIVDGQSLKHHVATALRLQGAALLGAAAAFGATSRVPPPAESAFSLKVGVDVAGPQLLPAPTTTAAAAAGAVPQQHPTPVPAAEAALQQNATSMLASEAVIQPAPTAVPAGEAVTQHYATPVPAAEAVTQQYATPVPAAEAVTQQYPTTVPAAEAVKQ</sequence>
<name>A0A9D4YXZ5_CHLVU</name>
<dbReference type="OrthoDB" id="511530at2759"/>
<keyword evidence="2" id="KW-1185">Reference proteome</keyword>
<accession>A0A9D4YXZ5</accession>
<organism evidence="1 2">
    <name type="scientific">Chlorella vulgaris</name>
    <name type="common">Green alga</name>
    <dbReference type="NCBI Taxonomy" id="3077"/>
    <lineage>
        <taxon>Eukaryota</taxon>
        <taxon>Viridiplantae</taxon>
        <taxon>Chlorophyta</taxon>
        <taxon>core chlorophytes</taxon>
        <taxon>Trebouxiophyceae</taxon>
        <taxon>Chlorellales</taxon>
        <taxon>Chlorellaceae</taxon>
        <taxon>Chlorella clade</taxon>
        <taxon>Chlorella</taxon>
    </lineage>
</organism>
<proteinExistence type="predicted"/>
<reference evidence="1" key="2">
    <citation type="submission" date="2020-11" db="EMBL/GenBank/DDBJ databases">
        <authorList>
            <person name="Cecchin M."/>
            <person name="Marcolungo L."/>
            <person name="Rossato M."/>
            <person name="Girolomoni L."/>
            <person name="Cosentino E."/>
            <person name="Cuine S."/>
            <person name="Li-Beisson Y."/>
            <person name="Delledonne M."/>
            <person name="Ballottari M."/>
        </authorList>
    </citation>
    <scope>NUCLEOTIDE SEQUENCE</scope>
    <source>
        <strain evidence="1">211/11P</strain>
        <tissue evidence="1">Whole cell</tissue>
    </source>
</reference>
<dbReference type="AlphaFoldDB" id="A0A9D4YXZ5"/>
<dbReference type="EMBL" id="SIDB01000005">
    <property type="protein sequence ID" value="KAI3432281.1"/>
    <property type="molecule type" value="Genomic_DNA"/>
</dbReference>
<evidence type="ECO:0000313" key="1">
    <source>
        <dbReference type="EMBL" id="KAI3432281.1"/>
    </source>
</evidence>
<dbReference type="Proteomes" id="UP001055712">
    <property type="component" value="Unassembled WGS sequence"/>
</dbReference>
<comment type="caution">
    <text evidence="1">The sequence shown here is derived from an EMBL/GenBank/DDBJ whole genome shotgun (WGS) entry which is preliminary data.</text>
</comment>
<evidence type="ECO:0000313" key="2">
    <source>
        <dbReference type="Proteomes" id="UP001055712"/>
    </source>
</evidence>
<protein>
    <submittedName>
        <fullName evidence="1">Uncharacterized protein</fullName>
    </submittedName>
</protein>
<gene>
    <name evidence="1" type="ORF">D9Q98_003841</name>
</gene>